<dbReference type="InParanoid" id="A0A0D2VVQ6"/>
<keyword evidence="5" id="KW-1185">Reference proteome</keyword>
<dbReference type="GO" id="GO:0005737">
    <property type="term" value="C:cytoplasm"/>
    <property type="evidence" value="ECO:0007669"/>
    <property type="project" value="TreeGrafter"/>
</dbReference>
<dbReference type="AlphaFoldDB" id="A0A0D2VVQ6"/>
<proteinExistence type="inferred from homology"/>
<evidence type="ECO:0000259" key="3">
    <source>
        <dbReference type="Pfam" id="PF02230"/>
    </source>
</evidence>
<gene>
    <name evidence="4" type="ORF">CAOG_006010</name>
</gene>
<dbReference type="SUPFAM" id="SSF53474">
    <property type="entry name" value="alpha/beta-Hydrolases"/>
    <property type="match status" value="1"/>
</dbReference>
<dbReference type="OrthoDB" id="437457at2759"/>
<evidence type="ECO:0000313" key="4">
    <source>
        <dbReference type="EMBL" id="KJE95567.1"/>
    </source>
</evidence>
<accession>A0A0D2VVQ6</accession>
<protein>
    <recommendedName>
        <fullName evidence="3">Phospholipase/carboxylesterase/thioesterase domain-containing protein</fullName>
    </recommendedName>
</protein>
<dbReference type="EMBL" id="KE346369">
    <property type="protein sequence ID" value="KJE95567.1"/>
    <property type="molecule type" value="Genomic_DNA"/>
</dbReference>
<sequence length="273" mass="30488">MSSGHLRDKRQVSVGLRKPHVQSSDIPSPLYTFQYASSRDGIDSNLLILLHGMGDKCAPFFKFAERMQLPQTAILALQAPVPIMDFGFCWFESFDEDGELLAPSLSRYQSLKAVREGLESLINDVLVQPSFGWQRDRIFLLGFAQGGTVALDLALHGSGRLAGVISISGTLTEEELDVHVGDPVRADIARQTPILLTHGTKDEMIPIAEAHNRFDRLVRLVPEHPSLRLLQFPKGCKMIDSPEEMRAVMTFFSERLYLRNLAMENTPGIIPLF</sequence>
<dbReference type="InterPro" id="IPR050565">
    <property type="entry name" value="LYPA1-2/EST-like"/>
</dbReference>
<dbReference type="Gene3D" id="3.40.50.1820">
    <property type="entry name" value="alpha/beta hydrolase"/>
    <property type="match status" value="1"/>
</dbReference>
<dbReference type="InterPro" id="IPR029058">
    <property type="entry name" value="AB_hydrolase_fold"/>
</dbReference>
<dbReference type="PANTHER" id="PTHR10655">
    <property type="entry name" value="LYSOPHOSPHOLIPASE-RELATED"/>
    <property type="match status" value="1"/>
</dbReference>
<dbReference type="GO" id="GO:0052689">
    <property type="term" value="F:carboxylic ester hydrolase activity"/>
    <property type="evidence" value="ECO:0007669"/>
    <property type="project" value="TreeGrafter"/>
</dbReference>
<reference evidence="5" key="1">
    <citation type="submission" date="2011-02" db="EMBL/GenBank/DDBJ databases">
        <title>The Genome Sequence of Capsaspora owczarzaki ATCC 30864.</title>
        <authorList>
            <person name="Russ C."/>
            <person name="Cuomo C."/>
            <person name="Burger G."/>
            <person name="Gray M.W."/>
            <person name="Holland P.W.H."/>
            <person name="King N."/>
            <person name="Lang F.B.F."/>
            <person name="Roger A.J."/>
            <person name="Ruiz-Trillo I."/>
            <person name="Young S.K."/>
            <person name="Zeng Q."/>
            <person name="Gargeya S."/>
            <person name="Alvarado L."/>
            <person name="Berlin A."/>
            <person name="Chapman S.B."/>
            <person name="Chen Z."/>
            <person name="Freedman E."/>
            <person name="Gellesch M."/>
            <person name="Goldberg J."/>
            <person name="Griggs A."/>
            <person name="Gujja S."/>
            <person name="Heilman E."/>
            <person name="Heiman D."/>
            <person name="Howarth C."/>
            <person name="Mehta T."/>
            <person name="Neiman D."/>
            <person name="Pearson M."/>
            <person name="Roberts A."/>
            <person name="Saif S."/>
            <person name="Shea T."/>
            <person name="Shenoy N."/>
            <person name="Sisk P."/>
            <person name="Stolte C."/>
            <person name="Sykes S."/>
            <person name="White J."/>
            <person name="Yandava C."/>
            <person name="Haas B."/>
            <person name="Nusbaum C."/>
            <person name="Birren B."/>
        </authorList>
    </citation>
    <scope>NUCLEOTIDE SEQUENCE</scope>
    <source>
        <strain evidence="5">ATCC 30864</strain>
    </source>
</reference>
<dbReference type="OMA" id="VMQFFAR"/>
<dbReference type="RefSeq" id="XP_004345600.1">
    <property type="nucleotide sequence ID" value="XM_004345550.2"/>
</dbReference>
<dbReference type="eggNOG" id="KOG2112">
    <property type="taxonomic scope" value="Eukaryota"/>
</dbReference>
<organism evidence="4 5">
    <name type="scientific">Capsaspora owczarzaki (strain ATCC 30864)</name>
    <dbReference type="NCBI Taxonomy" id="595528"/>
    <lineage>
        <taxon>Eukaryota</taxon>
        <taxon>Filasterea</taxon>
        <taxon>Capsaspora</taxon>
    </lineage>
</organism>
<dbReference type="GO" id="GO:0008474">
    <property type="term" value="F:palmitoyl-(protein) hydrolase activity"/>
    <property type="evidence" value="ECO:0007669"/>
    <property type="project" value="TreeGrafter"/>
</dbReference>
<evidence type="ECO:0000313" key="5">
    <source>
        <dbReference type="Proteomes" id="UP000008743"/>
    </source>
</evidence>
<comment type="similarity">
    <text evidence="1">Belongs to the AB hydrolase superfamily. AB hydrolase 2 family.</text>
</comment>
<dbReference type="Proteomes" id="UP000008743">
    <property type="component" value="Unassembled WGS sequence"/>
</dbReference>
<dbReference type="STRING" id="595528.A0A0D2VVQ6"/>
<evidence type="ECO:0000256" key="2">
    <source>
        <dbReference type="SAM" id="MobiDB-lite"/>
    </source>
</evidence>
<feature type="region of interest" description="Disordered" evidence="2">
    <location>
        <begin position="1"/>
        <end position="22"/>
    </location>
</feature>
<feature type="compositionally biased region" description="Basic and acidic residues" evidence="2">
    <location>
        <begin position="1"/>
        <end position="11"/>
    </location>
</feature>
<feature type="domain" description="Phospholipase/carboxylesterase/thioesterase" evidence="3">
    <location>
        <begin position="43"/>
        <end position="222"/>
    </location>
</feature>
<dbReference type="InterPro" id="IPR003140">
    <property type="entry name" value="PLipase/COase/thioEstase"/>
</dbReference>
<evidence type="ECO:0000256" key="1">
    <source>
        <dbReference type="ARBA" id="ARBA00006499"/>
    </source>
</evidence>
<dbReference type="PhylomeDB" id="A0A0D2VVQ6"/>
<dbReference type="PANTHER" id="PTHR10655:SF67">
    <property type="entry name" value="PHOSPHOLIPASE_CARBOXYLESTERASE SUPERFAMILY (AFU_ORTHOLOGUE AFUA_5G09340)"/>
    <property type="match status" value="1"/>
</dbReference>
<name>A0A0D2VVQ6_CAPO3</name>
<dbReference type="Pfam" id="PF02230">
    <property type="entry name" value="Abhydrolase_2"/>
    <property type="match status" value="1"/>
</dbReference>